<comment type="similarity">
    <text evidence="9">Belongs to the TatA/E family.</text>
</comment>
<name>A0ABU7U1F8_9PROT</name>
<accession>A0ABU7U1F8</accession>
<comment type="subunit">
    <text evidence="9">The Tat system comprises two distinct complexes: a TatABC complex, containing multiple copies of TatA, TatB and TatC subunits, and a separate TatA complex, containing only TatA subunits. Substrates initially bind to the TatABC complex, which probably triggers association of the separate TatA complex to form the active translocon.</text>
</comment>
<keyword evidence="2 9" id="KW-0813">Transport</keyword>
<evidence type="ECO:0000256" key="2">
    <source>
        <dbReference type="ARBA" id="ARBA00022448"/>
    </source>
</evidence>
<keyword evidence="7 9" id="KW-0811">Translocation</keyword>
<gene>
    <name evidence="9 11" type="primary">tatA</name>
    <name evidence="11" type="ORF">DOFOFD_02550</name>
</gene>
<dbReference type="InterPro" id="IPR006312">
    <property type="entry name" value="TatA/E"/>
</dbReference>
<dbReference type="HAMAP" id="MF_00236">
    <property type="entry name" value="TatA_E"/>
    <property type="match status" value="1"/>
</dbReference>
<evidence type="ECO:0000313" key="12">
    <source>
        <dbReference type="Proteomes" id="UP001312908"/>
    </source>
</evidence>
<dbReference type="Pfam" id="PF02416">
    <property type="entry name" value="TatA_B_E"/>
    <property type="match status" value="1"/>
</dbReference>
<sequence length="87" mass="9119">MGSMSLIHWVVVVAVVLILFGGGGKISSIMGDFARGIKSFKKNMAEDESMSESTPPAGQITPPAASDAAFLKEAQRADEAPVDKKPV</sequence>
<evidence type="ECO:0000256" key="9">
    <source>
        <dbReference type="HAMAP-Rule" id="MF_00236"/>
    </source>
</evidence>
<keyword evidence="6 9" id="KW-1133">Transmembrane helix</keyword>
<proteinExistence type="inferred from homology"/>
<evidence type="ECO:0000256" key="3">
    <source>
        <dbReference type="ARBA" id="ARBA00022475"/>
    </source>
</evidence>
<dbReference type="EMBL" id="JAWJZY010000001">
    <property type="protein sequence ID" value="MEE8657896.1"/>
    <property type="molecule type" value="Genomic_DNA"/>
</dbReference>
<evidence type="ECO:0000313" key="11">
    <source>
        <dbReference type="EMBL" id="MEE8657896.1"/>
    </source>
</evidence>
<dbReference type="PANTHER" id="PTHR42982:SF1">
    <property type="entry name" value="SEC-INDEPENDENT PROTEIN TRANSLOCASE PROTEIN TATA"/>
    <property type="match status" value="1"/>
</dbReference>
<comment type="subcellular location">
    <subcellularLocation>
        <location evidence="1 9">Cell membrane</location>
        <topology evidence="1 9">Single-pass membrane protein</topology>
    </subcellularLocation>
</comment>
<dbReference type="Proteomes" id="UP001312908">
    <property type="component" value="Unassembled WGS sequence"/>
</dbReference>
<reference evidence="11 12" key="1">
    <citation type="submission" date="2023-10" db="EMBL/GenBank/DDBJ databases">
        <title>Sorlinia euscelidii gen. nov., sp. nov., an acetic acid bacteria isolated from the gut of Euscelidius variegatus emitter.</title>
        <authorList>
            <person name="Michoud G."/>
            <person name="Marasco R."/>
            <person name="Seferji K."/>
            <person name="Gonella E."/>
            <person name="Garuglieri E."/>
            <person name="Alma A."/>
            <person name="Mapelli F."/>
            <person name="Borin S."/>
            <person name="Daffonchio D."/>
            <person name="Crotti E."/>
        </authorList>
    </citation>
    <scope>NUCLEOTIDE SEQUENCE [LARGE SCALE GENOMIC DNA]</scope>
    <source>
        <strain evidence="11 12">EV16P</strain>
    </source>
</reference>
<organism evidence="11 12">
    <name type="scientific">Sorlinia euscelidii</name>
    <dbReference type="NCBI Taxonomy" id="3081148"/>
    <lineage>
        <taxon>Bacteria</taxon>
        <taxon>Pseudomonadati</taxon>
        <taxon>Pseudomonadota</taxon>
        <taxon>Alphaproteobacteria</taxon>
        <taxon>Acetobacterales</taxon>
        <taxon>Acetobacteraceae</taxon>
        <taxon>Sorlinia</taxon>
    </lineage>
</organism>
<dbReference type="PANTHER" id="PTHR42982">
    <property type="entry name" value="SEC-INDEPENDENT PROTEIN TRANSLOCASE PROTEIN TATA"/>
    <property type="match status" value="1"/>
</dbReference>
<dbReference type="Gene3D" id="1.20.5.3310">
    <property type="match status" value="1"/>
</dbReference>
<evidence type="ECO:0000256" key="8">
    <source>
        <dbReference type="ARBA" id="ARBA00023136"/>
    </source>
</evidence>
<evidence type="ECO:0000256" key="7">
    <source>
        <dbReference type="ARBA" id="ARBA00023010"/>
    </source>
</evidence>
<evidence type="ECO:0000256" key="6">
    <source>
        <dbReference type="ARBA" id="ARBA00022989"/>
    </source>
</evidence>
<protein>
    <recommendedName>
        <fullName evidence="9">Sec-independent protein translocase protein TatA</fullName>
    </recommendedName>
</protein>
<comment type="caution">
    <text evidence="11">The sequence shown here is derived from an EMBL/GenBank/DDBJ whole genome shotgun (WGS) entry which is preliminary data.</text>
</comment>
<comment type="function">
    <text evidence="9">Part of the twin-arginine translocation (Tat) system that transports large folded proteins containing a characteristic twin-arginine motif in their signal peptide across membranes. TatA could form the protein-conducting channel of the Tat system.</text>
</comment>
<keyword evidence="4 9" id="KW-0812">Transmembrane</keyword>
<evidence type="ECO:0000256" key="5">
    <source>
        <dbReference type="ARBA" id="ARBA00022927"/>
    </source>
</evidence>
<dbReference type="InterPro" id="IPR003369">
    <property type="entry name" value="TatA/B/E"/>
</dbReference>
<evidence type="ECO:0000256" key="10">
    <source>
        <dbReference type="SAM" id="MobiDB-lite"/>
    </source>
</evidence>
<dbReference type="NCBIfam" id="TIGR01411">
    <property type="entry name" value="tatAE"/>
    <property type="match status" value="1"/>
</dbReference>
<keyword evidence="12" id="KW-1185">Reference proteome</keyword>
<feature type="transmembrane region" description="Helical" evidence="9">
    <location>
        <begin position="6"/>
        <end position="26"/>
    </location>
</feature>
<evidence type="ECO:0000256" key="4">
    <source>
        <dbReference type="ARBA" id="ARBA00022692"/>
    </source>
</evidence>
<keyword evidence="3 9" id="KW-1003">Cell membrane</keyword>
<dbReference type="RefSeq" id="WP_394818866.1">
    <property type="nucleotide sequence ID" value="NZ_JAWJZY010000001.1"/>
</dbReference>
<feature type="region of interest" description="Disordered" evidence="10">
    <location>
        <begin position="45"/>
        <end position="65"/>
    </location>
</feature>
<keyword evidence="8 9" id="KW-0472">Membrane</keyword>
<keyword evidence="5 9" id="KW-0653">Protein transport</keyword>
<evidence type="ECO:0000256" key="1">
    <source>
        <dbReference type="ARBA" id="ARBA00004162"/>
    </source>
</evidence>
<dbReference type="NCBIfam" id="NF001940">
    <property type="entry name" value="PRK00720.1"/>
    <property type="match status" value="1"/>
</dbReference>